<sequence>MVSEQSHYVQALSGRKMGRQKRFQLLVFSLPRKPEFILRMLHLLLFTCGSASCNRKRFKARVFAFMNLLQKTFPHRPCLLNYQLKFVNTFSSPTEYHSSRTNKVTSTPRWRDSNRLLPPDRNKTLENQLRKKGNNCITKASGDKTLALIESRFSFPTEQDSVTRLSYETNTPKKEINKIRRHPLQTACRTDKKIPSRTQFKTAHQLYGRNSLIGLRIPKEIKFLRKS</sequence>
<dbReference type="Proteomes" id="UP001054945">
    <property type="component" value="Unassembled WGS sequence"/>
</dbReference>
<dbReference type="AlphaFoldDB" id="A0AAV4UX02"/>
<organism evidence="1 2">
    <name type="scientific">Caerostris extrusa</name>
    <name type="common">Bark spider</name>
    <name type="synonym">Caerostris bankana</name>
    <dbReference type="NCBI Taxonomy" id="172846"/>
    <lineage>
        <taxon>Eukaryota</taxon>
        <taxon>Metazoa</taxon>
        <taxon>Ecdysozoa</taxon>
        <taxon>Arthropoda</taxon>
        <taxon>Chelicerata</taxon>
        <taxon>Arachnida</taxon>
        <taxon>Araneae</taxon>
        <taxon>Araneomorphae</taxon>
        <taxon>Entelegynae</taxon>
        <taxon>Araneoidea</taxon>
        <taxon>Araneidae</taxon>
        <taxon>Caerostris</taxon>
    </lineage>
</organism>
<dbReference type="EMBL" id="BPLR01013556">
    <property type="protein sequence ID" value="GIY61954.1"/>
    <property type="molecule type" value="Genomic_DNA"/>
</dbReference>
<protein>
    <submittedName>
        <fullName evidence="1">Uncharacterized protein</fullName>
    </submittedName>
</protein>
<proteinExistence type="predicted"/>
<evidence type="ECO:0000313" key="1">
    <source>
        <dbReference type="EMBL" id="GIY61954.1"/>
    </source>
</evidence>
<evidence type="ECO:0000313" key="2">
    <source>
        <dbReference type="Proteomes" id="UP001054945"/>
    </source>
</evidence>
<accession>A0AAV4UX02</accession>
<reference evidence="1 2" key="1">
    <citation type="submission" date="2021-06" db="EMBL/GenBank/DDBJ databases">
        <title>Caerostris extrusa draft genome.</title>
        <authorList>
            <person name="Kono N."/>
            <person name="Arakawa K."/>
        </authorList>
    </citation>
    <scope>NUCLEOTIDE SEQUENCE [LARGE SCALE GENOMIC DNA]</scope>
</reference>
<gene>
    <name evidence="1" type="ORF">CEXT_433341</name>
</gene>
<comment type="caution">
    <text evidence="1">The sequence shown here is derived from an EMBL/GenBank/DDBJ whole genome shotgun (WGS) entry which is preliminary data.</text>
</comment>
<name>A0AAV4UX02_CAEEX</name>
<keyword evidence="2" id="KW-1185">Reference proteome</keyword>